<dbReference type="RefSeq" id="WP_338782274.1">
    <property type="nucleotide sequence ID" value="NZ_CP147407.1"/>
</dbReference>
<dbReference type="SMART" id="SM00471">
    <property type="entry name" value="HDc"/>
    <property type="match status" value="1"/>
</dbReference>
<proteinExistence type="predicted"/>
<sequence length="195" mass="22319">MDAERFVKKHLDKEGSGHDWLHIERVRKLALKLVEETEADAFIVELAALFHDLSDRKLADDKRMSRLEVEDMLIALSVSENDRSQIMHIIDTISFRGTGRTVPETIEGKIVQDADRLDAMGAIGIARTFVYAGSRGTPIYDPGEQTKGDSAIQHFYDKLLKLKGLMNTEAGKMKAEERHRFMELYLDTFYKECER</sequence>
<dbReference type="PANTHER" id="PTHR33594">
    <property type="entry name" value="SUPERFAMILY HYDROLASE, PUTATIVE (AFU_ORTHOLOGUE AFUA_1G03035)-RELATED"/>
    <property type="match status" value="1"/>
</dbReference>
<dbReference type="Gene3D" id="1.20.58.1910">
    <property type="match status" value="1"/>
</dbReference>
<evidence type="ECO:0000313" key="3">
    <source>
        <dbReference type="Proteomes" id="UP001377337"/>
    </source>
</evidence>
<name>A0ABZ2NMI1_9BACI</name>
<dbReference type="Proteomes" id="UP001377337">
    <property type="component" value="Chromosome"/>
</dbReference>
<protein>
    <submittedName>
        <fullName evidence="2">HD domain-containing protein</fullName>
    </submittedName>
</protein>
<dbReference type="Pfam" id="PF01966">
    <property type="entry name" value="HD"/>
    <property type="match status" value="1"/>
</dbReference>
<dbReference type="PANTHER" id="PTHR33594:SF1">
    <property type="entry name" value="HD_PDEASE DOMAIN-CONTAINING PROTEIN"/>
    <property type="match status" value="1"/>
</dbReference>
<dbReference type="InterPro" id="IPR003607">
    <property type="entry name" value="HD/PDEase_dom"/>
</dbReference>
<evidence type="ECO:0000313" key="2">
    <source>
        <dbReference type="EMBL" id="WXB99026.1"/>
    </source>
</evidence>
<dbReference type="Gene3D" id="1.10.472.50">
    <property type="entry name" value="HD-domain/PDEase-like"/>
    <property type="match status" value="1"/>
</dbReference>
<accession>A0ABZ2NMI1</accession>
<feature type="domain" description="HD/PDEase" evidence="1">
    <location>
        <begin position="15"/>
        <end position="129"/>
    </location>
</feature>
<dbReference type="SUPFAM" id="SSF109604">
    <property type="entry name" value="HD-domain/PDEase-like"/>
    <property type="match status" value="1"/>
</dbReference>
<organism evidence="2 3">
    <name type="scientific">Metabacillus sediminis</name>
    <dbReference type="NCBI Taxonomy" id="3117746"/>
    <lineage>
        <taxon>Bacteria</taxon>
        <taxon>Bacillati</taxon>
        <taxon>Bacillota</taxon>
        <taxon>Bacilli</taxon>
        <taxon>Bacillales</taxon>
        <taxon>Bacillaceae</taxon>
        <taxon>Metabacillus</taxon>
    </lineage>
</organism>
<dbReference type="EMBL" id="CP147407">
    <property type="protein sequence ID" value="WXB99026.1"/>
    <property type="molecule type" value="Genomic_DNA"/>
</dbReference>
<keyword evidence="3" id="KW-1185">Reference proteome</keyword>
<evidence type="ECO:0000259" key="1">
    <source>
        <dbReference type="SMART" id="SM00471"/>
    </source>
</evidence>
<dbReference type="InterPro" id="IPR006674">
    <property type="entry name" value="HD_domain"/>
</dbReference>
<reference evidence="2 3" key="1">
    <citation type="submission" date="2024-02" db="EMBL/GenBank/DDBJ databases">
        <title>Seven novel Bacillus-like species.</title>
        <authorList>
            <person name="Liu G."/>
        </authorList>
    </citation>
    <scope>NUCLEOTIDE SEQUENCE [LARGE SCALE GENOMIC DNA]</scope>
    <source>
        <strain evidence="2 3">FJAT-52054</strain>
    </source>
</reference>
<dbReference type="CDD" id="cd00077">
    <property type="entry name" value="HDc"/>
    <property type="match status" value="1"/>
</dbReference>
<gene>
    <name evidence="2" type="ORF">WCV65_11730</name>
</gene>